<evidence type="ECO:0000256" key="6">
    <source>
        <dbReference type="ARBA" id="ARBA00022884"/>
    </source>
</evidence>
<dbReference type="InterPro" id="IPR000100">
    <property type="entry name" value="RNase_P"/>
</dbReference>
<evidence type="ECO:0000256" key="8">
    <source>
        <dbReference type="NCBIfam" id="TIGR00188"/>
    </source>
</evidence>
<comment type="function">
    <text evidence="1 7">RNaseP catalyzes the removal of the 5'-leader sequence from pre-tRNA to produce the mature 5'-terminus. It can also cleave other RNA substrates such as 4.5S RNA. The protein component plays an auxiliary but essential role in vivo by binding to the 5'-leader sequence and broadening the substrate specificity of the ribozyme.</text>
</comment>
<dbReference type="NCBIfam" id="TIGR00188">
    <property type="entry name" value="rnpA"/>
    <property type="match status" value="1"/>
</dbReference>
<dbReference type="InterPro" id="IPR020539">
    <property type="entry name" value="RNase_P_CS"/>
</dbReference>
<evidence type="ECO:0000256" key="2">
    <source>
        <dbReference type="ARBA" id="ARBA00022694"/>
    </source>
</evidence>
<evidence type="ECO:0000256" key="5">
    <source>
        <dbReference type="ARBA" id="ARBA00022801"/>
    </source>
</evidence>
<protein>
    <recommendedName>
        <fullName evidence="7 8">Ribonuclease P protein component</fullName>
        <shortName evidence="7">RNase P protein</shortName>
        <shortName evidence="7">RNaseP protein</shortName>
        <ecNumber evidence="7 8">3.1.26.5</ecNumber>
    </recommendedName>
    <alternativeName>
        <fullName evidence="7">Protein C5</fullName>
    </alternativeName>
</protein>
<dbReference type="EMBL" id="PNIE01000025">
    <property type="protein sequence ID" value="PMP63914.1"/>
    <property type="molecule type" value="Genomic_DNA"/>
</dbReference>
<evidence type="ECO:0000256" key="1">
    <source>
        <dbReference type="ARBA" id="ARBA00002663"/>
    </source>
</evidence>
<comment type="subunit">
    <text evidence="7">Consists of a catalytic RNA component (M1 or rnpB) and a protein subunit.</text>
</comment>
<dbReference type="EC" id="3.1.26.5" evidence="7 8"/>
<dbReference type="GO" id="GO:0001682">
    <property type="term" value="P:tRNA 5'-leader removal"/>
    <property type="evidence" value="ECO:0007669"/>
    <property type="project" value="UniProtKB-UniRule"/>
</dbReference>
<evidence type="ECO:0000256" key="3">
    <source>
        <dbReference type="ARBA" id="ARBA00022722"/>
    </source>
</evidence>
<dbReference type="AlphaFoldDB" id="A0A2N7PKQ8"/>
<dbReference type="PROSITE" id="PS00648">
    <property type="entry name" value="RIBONUCLEASE_P"/>
    <property type="match status" value="1"/>
</dbReference>
<dbReference type="GO" id="GO:0042781">
    <property type="term" value="F:3'-tRNA processing endoribonuclease activity"/>
    <property type="evidence" value="ECO:0007669"/>
    <property type="project" value="TreeGrafter"/>
</dbReference>
<dbReference type="InterPro" id="IPR020568">
    <property type="entry name" value="Ribosomal_Su5_D2-typ_SF"/>
</dbReference>
<comment type="caution">
    <text evidence="9">The sequence shown here is derived from an EMBL/GenBank/DDBJ whole genome shotgun (WGS) entry which is preliminary data.</text>
</comment>
<dbReference type="GO" id="GO:0030677">
    <property type="term" value="C:ribonuclease P complex"/>
    <property type="evidence" value="ECO:0007669"/>
    <property type="project" value="TreeGrafter"/>
</dbReference>
<dbReference type="GO" id="GO:0000049">
    <property type="term" value="F:tRNA binding"/>
    <property type="evidence" value="ECO:0007669"/>
    <property type="project" value="UniProtKB-UniRule"/>
</dbReference>
<dbReference type="InterPro" id="IPR014721">
    <property type="entry name" value="Ribsml_uS5_D2-typ_fold_subgr"/>
</dbReference>
<dbReference type="Proteomes" id="UP000235731">
    <property type="component" value="Unassembled WGS sequence"/>
</dbReference>
<comment type="similarity">
    <text evidence="7">Belongs to the RnpA family.</text>
</comment>
<keyword evidence="5 7" id="KW-0378">Hydrolase</keyword>
<reference evidence="9 10" key="1">
    <citation type="submission" date="2018-01" db="EMBL/GenBank/DDBJ databases">
        <title>Metagenomic assembled genomes from two thermal pools in the Uzon Caldera, Kamchatka, Russia.</title>
        <authorList>
            <person name="Wilkins L."/>
            <person name="Ettinger C."/>
        </authorList>
    </citation>
    <scope>NUCLEOTIDE SEQUENCE [LARGE SCALE GENOMIC DNA]</scope>
    <source>
        <strain evidence="9">ZAV-15</strain>
    </source>
</reference>
<keyword evidence="6 7" id="KW-0694">RNA-binding</keyword>
<dbReference type="GO" id="GO:0004526">
    <property type="term" value="F:ribonuclease P activity"/>
    <property type="evidence" value="ECO:0007669"/>
    <property type="project" value="UniProtKB-UniRule"/>
</dbReference>
<comment type="catalytic activity">
    <reaction evidence="7">
        <text>Endonucleolytic cleavage of RNA, removing 5'-extranucleotides from tRNA precursor.</text>
        <dbReference type="EC" id="3.1.26.5"/>
    </reaction>
</comment>
<organism evidence="9 10">
    <name type="scientific">Caldimicrobium thiodismutans</name>
    <dbReference type="NCBI Taxonomy" id="1653476"/>
    <lineage>
        <taxon>Bacteria</taxon>
        <taxon>Pseudomonadati</taxon>
        <taxon>Thermodesulfobacteriota</taxon>
        <taxon>Thermodesulfobacteria</taxon>
        <taxon>Thermodesulfobacteriales</taxon>
        <taxon>Thermodesulfobacteriaceae</taxon>
        <taxon>Caldimicrobium</taxon>
    </lineage>
</organism>
<dbReference type="HAMAP" id="MF_00227">
    <property type="entry name" value="RNase_P"/>
    <property type="match status" value="1"/>
</dbReference>
<evidence type="ECO:0000313" key="9">
    <source>
        <dbReference type="EMBL" id="PMP63914.1"/>
    </source>
</evidence>
<keyword evidence="3 7" id="KW-0540">Nuclease</keyword>
<gene>
    <name evidence="7 9" type="primary">rnpA</name>
    <name evidence="9" type="ORF">C0197_01745</name>
</gene>
<dbReference type="Pfam" id="PF00825">
    <property type="entry name" value="Ribonuclease_P"/>
    <property type="match status" value="1"/>
</dbReference>
<evidence type="ECO:0000256" key="7">
    <source>
        <dbReference type="HAMAP-Rule" id="MF_00227"/>
    </source>
</evidence>
<proteinExistence type="inferred from homology"/>
<dbReference type="Gene3D" id="3.30.230.10">
    <property type="match status" value="1"/>
</dbReference>
<keyword evidence="2 7" id="KW-0819">tRNA processing</keyword>
<sequence>MPVRKERLSKKERLTLNRDFERVFKEGKKIWIDRYLLIIYTPNKFGYRRLGLVVSSKLGKACERNRVKRLLREVFRRNKELFPESSDLVIIPHPSIKNMDYWKILKILKSYLSRERSESHL</sequence>
<name>A0A2N7PKQ8_9BACT</name>
<dbReference type="SUPFAM" id="SSF54211">
    <property type="entry name" value="Ribosomal protein S5 domain 2-like"/>
    <property type="match status" value="1"/>
</dbReference>
<dbReference type="PANTHER" id="PTHR33992">
    <property type="entry name" value="RIBONUCLEASE P PROTEIN COMPONENT"/>
    <property type="match status" value="1"/>
</dbReference>
<evidence type="ECO:0000313" key="10">
    <source>
        <dbReference type="Proteomes" id="UP000235731"/>
    </source>
</evidence>
<evidence type="ECO:0000256" key="4">
    <source>
        <dbReference type="ARBA" id="ARBA00022759"/>
    </source>
</evidence>
<dbReference type="PANTHER" id="PTHR33992:SF1">
    <property type="entry name" value="RIBONUCLEASE P PROTEIN COMPONENT"/>
    <property type="match status" value="1"/>
</dbReference>
<keyword evidence="4 7" id="KW-0255">Endonuclease</keyword>
<accession>A0A2N7PKQ8</accession>